<dbReference type="PANTHER" id="PTHR12560:SF0">
    <property type="entry name" value="LD18904P"/>
    <property type="match status" value="1"/>
</dbReference>
<sequence length="112" mass="13260">LALIVYSYKLNFIRVGCAVFMLHDFNDLFLEAAKMARYTEHHTVSRTFFVVFMVTWFITRLYYFPAYVLNSTLLECLKVAQSVDVDPMPHYAIINTLLFFLLGLHIYWSYLI</sequence>
<feature type="non-terminal residue" evidence="8">
    <location>
        <position position="1"/>
    </location>
</feature>
<dbReference type="Pfam" id="PF03798">
    <property type="entry name" value="TRAM_LAG1_CLN8"/>
    <property type="match status" value="1"/>
</dbReference>
<dbReference type="GO" id="GO:0050291">
    <property type="term" value="F:sphingosine N-acyltransferase activity"/>
    <property type="evidence" value="ECO:0007669"/>
    <property type="project" value="InterPro"/>
</dbReference>
<evidence type="ECO:0000256" key="5">
    <source>
        <dbReference type="PROSITE-ProRule" id="PRU00205"/>
    </source>
</evidence>
<dbReference type="PANTHER" id="PTHR12560">
    <property type="entry name" value="LONGEVITY ASSURANCE FACTOR 1 LAG1"/>
    <property type="match status" value="1"/>
</dbReference>
<comment type="subcellular location">
    <subcellularLocation>
        <location evidence="1">Membrane</location>
        <topology evidence="1">Multi-pass membrane protein</topology>
    </subcellularLocation>
</comment>
<accession>F4ZBU8</accession>
<name>F4ZBU8_9CHLO</name>
<evidence type="ECO:0000259" key="7">
    <source>
        <dbReference type="PROSITE" id="PS50922"/>
    </source>
</evidence>
<evidence type="ECO:0000256" key="1">
    <source>
        <dbReference type="ARBA" id="ARBA00004141"/>
    </source>
</evidence>
<keyword evidence="2 5" id="KW-0812">Transmembrane</keyword>
<feature type="transmembrane region" description="Helical" evidence="6">
    <location>
        <begin position="47"/>
        <end position="68"/>
    </location>
</feature>
<reference evidence="8" key="1">
    <citation type="journal article" date="2011" name="Mycologia">
        <title>Fungal and algal gene expression in early developmental stages of lichen-symbiosis.</title>
        <authorList>
            <person name="Joneson S."/>
            <person name="Armaleo D."/>
            <person name="Lutzoni F."/>
        </authorList>
    </citation>
    <scope>NUCLEOTIDE SEQUENCE</scope>
    <source>
        <strain evidence="8">DA2</strain>
    </source>
</reference>
<dbReference type="GO" id="GO:0046513">
    <property type="term" value="P:ceramide biosynthetic process"/>
    <property type="evidence" value="ECO:0007669"/>
    <property type="project" value="InterPro"/>
</dbReference>
<dbReference type="PROSITE" id="PS50922">
    <property type="entry name" value="TLC"/>
    <property type="match status" value="1"/>
</dbReference>
<dbReference type="EMBL" id="HM355464">
    <property type="protein sequence ID" value="ADP36958.1"/>
    <property type="molecule type" value="mRNA"/>
</dbReference>
<feature type="non-terminal residue" evidence="8">
    <location>
        <position position="112"/>
    </location>
</feature>
<evidence type="ECO:0000313" key="8">
    <source>
        <dbReference type="EMBL" id="ADP36958.1"/>
    </source>
</evidence>
<keyword evidence="4 5" id="KW-0472">Membrane</keyword>
<evidence type="ECO:0000256" key="6">
    <source>
        <dbReference type="SAM" id="Phobius"/>
    </source>
</evidence>
<proteinExistence type="evidence at transcript level"/>
<evidence type="ECO:0000256" key="4">
    <source>
        <dbReference type="ARBA" id="ARBA00023136"/>
    </source>
</evidence>
<evidence type="ECO:0000256" key="2">
    <source>
        <dbReference type="ARBA" id="ARBA00022692"/>
    </source>
</evidence>
<dbReference type="AlphaFoldDB" id="F4ZBU8"/>
<keyword evidence="3 6" id="KW-1133">Transmembrane helix</keyword>
<dbReference type="InterPro" id="IPR006634">
    <property type="entry name" value="TLC-dom"/>
</dbReference>
<dbReference type="InterPro" id="IPR016439">
    <property type="entry name" value="Lag1/Lac1-like"/>
</dbReference>
<dbReference type="GO" id="GO:0005789">
    <property type="term" value="C:endoplasmic reticulum membrane"/>
    <property type="evidence" value="ECO:0007669"/>
    <property type="project" value="UniProtKB-SubCell"/>
</dbReference>
<feature type="domain" description="TLC" evidence="7">
    <location>
        <begin position="1"/>
        <end position="112"/>
    </location>
</feature>
<protein>
    <recommendedName>
        <fullName evidence="7">TLC domain-containing protein</fullName>
    </recommendedName>
</protein>
<evidence type="ECO:0000256" key="3">
    <source>
        <dbReference type="ARBA" id="ARBA00022989"/>
    </source>
</evidence>
<organism evidence="8">
    <name type="scientific">Asterochloris sp. DA2</name>
    <dbReference type="NCBI Taxonomy" id="909298"/>
    <lineage>
        <taxon>Eukaryota</taxon>
        <taxon>Viridiplantae</taxon>
        <taxon>Chlorophyta</taxon>
        <taxon>core chlorophytes</taxon>
        <taxon>Trebouxiophyceae</taxon>
        <taxon>Trebouxiales</taxon>
        <taxon>Trebouxiaceae</taxon>
        <taxon>Asterochloris</taxon>
    </lineage>
</organism>
<feature type="transmembrane region" description="Helical" evidence="6">
    <location>
        <begin position="88"/>
        <end position="108"/>
    </location>
</feature>